<dbReference type="EMBL" id="CP071880">
    <property type="protein sequence ID" value="QTE49270.1"/>
    <property type="molecule type" value="Genomic_DNA"/>
</dbReference>
<organism evidence="2 4">
    <name type="scientific">Mucilaginibacter rubeus</name>
    <dbReference type="NCBI Taxonomy" id="2027860"/>
    <lineage>
        <taxon>Bacteria</taxon>
        <taxon>Pseudomonadati</taxon>
        <taxon>Bacteroidota</taxon>
        <taxon>Sphingobacteriia</taxon>
        <taxon>Sphingobacteriales</taxon>
        <taxon>Sphingobacteriaceae</taxon>
        <taxon>Mucilaginibacter</taxon>
    </lineage>
</organism>
<name>A0AAE6MFZ5_9SPHI</name>
<reference evidence="2 4" key="1">
    <citation type="submission" date="2019-08" db="EMBL/GenBank/DDBJ databases">
        <title>Comparative genome analysis confer to the adaptation heavy metal polluted environment.</title>
        <authorList>
            <person name="Li Y."/>
        </authorList>
    </citation>
    <scope>NUCLEOTIDE SEQUENCE [LARGE SCALE GENOMIC DNA]</scope>
    <source>
        <strain evidence="2 4">P2</strain>
    </source>
</reference>
<evidence type="ECO:0000259" key="1">
    <source>
        <dbReference type="PROSITE" id="PS50927"/>
    </source>
</evidence>
<reference evidence="3 5" key="2">
    <citation type="submission" date="2021-03" db="EMBL/GenBank/DDBJ databases">
        <title>Mucilaginibacter strains isolated from gold and copper mining confer multi heavy-metal resistance.</title>
        <authorList>
            <person name="Li Y."/>
        </authorList>
    </citation>
    <scope>NUCLEOTIDE SEQUENCE [LARGE SCALE GENOMIC DNA]</scope>
    <source>
        <strain evidence="3 5">P2-4</strain>
    </source>
</reference>
<dbReference type="GeneID" id="91138878"/>
<sequence length="237" mass="25661">MKKIFLITTCLFIFLGCSKNNNTNFTVVPKQTKSKDLNKSTGTDSLLINDSVKNAKKIAINSDVSCAYSKSYSSPYPSSYYTVISRFPVAGASSVIIPKGSWQAGIYAFNNQDDGNLVVYVKNTGKVLWASGTNNKVTRLDAQNDLNLVLYQVNGPPVFESQTYYYKCGSKNPRNTMLVLTNDGDLSIIADGMATFGPVTVTLATTRTFGGVVSPNNGTFFKLYTTSGGTGGVNFVY</sequence>
<evidence type="ECO:0000313" key="5">
    <source>
        <dbReference type="Proteomes" id="UP000663940"/>
    </source>
</evidence>
<dbReference type="SMART" id="SM00108">
    <property type="entry name" value="B_lectin"/>
    <property type="match status" value="1"/>
</dbReference>
<evidence type="ECO:0000313" key="3">
    <source>
        <dbReference type="EMBL" id="QTE49270.1"/>
    </source>
</evidence>
<dbReference type="InterPro" id="IPR001480">
    <property type="entry name" value="Bulb-type_lectin_dom"/>
</dbReference>
<accession>A0AAE6MFZ5</accession>
<dbReference type="EMBL" id="CP043451">
    <property type="protein sequence ID" value="QEM01998.1"/>
    <property type="molecule type" value="Genomic_DNA"/>
</dbReference>
<gene>
    <name evidence="2" type="ORF">DIU31_000105</name>
    <name evidence="3" type="ORF">J3L21_27660</name>
</gene>
<protein>
    <recommendedName>
        <fullName evidence="1">Bulb-type lectin domain-containing protein</fullName>
    </recommendedName>
</protein>
<dbReference type="SUPFAM" id="SSF51110">
    <property type="entry name" value="alpha-D-mannose-specific plant lectins"/>
    <property type="match status" value="1"/>
</dbReference>
<feature type="domain" description="Bulb-type lectin" evidence="1">
    <location>
        <begin position="80"/>
        <end position="201"/>
    </location>
</feature>
<evidence type="ECO:0000313" key="2">
    <source>
        <dbReference type="EMBL" id="QEM01998.1"/>
    </source>
</evidence>
<dbReference type="PROSITE" id="PS51257">
    <property type="entry name" value="PROKAR_LIPOPROTEIN"/>
    <property type="match status" value="1"/>
</dbReference>
<dbReference type="Proteomes" id="UP000663940">
    <property type="component" value="Chromosome"/>
</dbReference>
<dbReference type="Gene3D" id="2.90.10.10">
    <property type="entry name" value="Bulb-type lectin domain"/>
    <property type="match status" value="2"/>
</dbReference>
<dbReference type="InterPro" id="IPR036426">
    <property type="entry name" value="Bulb-type_lectin_dom_sf"/>
</dbReference>
<dbReference type="AlphaFoldDB" id="A0AAE6MFZ5"/>
<dbReference type="Proteomes" id="UP000250557">
    <property type="component" value="Chromosome"/>
</dbReference>
<dbReference type="RefSeq" id="WP_090528777.1">
    <property type="nucleotide sequence ID" value="NZ_BMKD01000004.1"/>
</dbReference>
<evidence type="ECO:0000313" key="4">
    <source>
        <dbReference type="Proteomes" id="UP000250557"/>
    </source>
</evidence>
<dbReference type="PROSITE" id="PS50927">
    <property type="entry name" value="BULB_LECTIN"/>
    <property type="match status" value="1"/>
</dbReference>
<proteinExistence type="predicted"/>
<keyword evidence="5" id="KW-1185">Reference proteome</keyword>